<dbReference type="AlphaFoldDB" id="A9DJC0"/>
<accession>A9DJC0</accession>
<keyword evidence="2" id="KW-1185">Reference proteome</keyword>
<proteinExistence type="predicted"/>
<organism evidence="1 2">
    <name type="scientific">Kordia algicida OT-1</name>
    <dbReference type="NCBI Taxonomy" id="391587"/>
    <lineage>
        <taxon>Bacteria</taxon>
        <taxon>Pseudomonadati</taxon>
        <taxon>Bacteroidota</taxon>
        <taxon>Flavobacteriia</taxon>
        <taxon>Flavobacteriales</taxon>
        <taxon>Flavobacteriaceae</taxon>
        <taxon>Kordia</taxon>
    </lineage>
</organism>
<comment type="caution">
    <text evidence="1">The sequence shown here is derived from an EMBL/GenBank/DDBJ whole genome shotgun (WGS) entry which is preliminary data.</text>
</comment>
<protein>
    <submittedName>
        <fullName evidence="1">Uncharacterized protein</fullName>
    </submittedName>
</protein>
<dbReference type="HOGENOM" id="CLU_3008390_0_0_10"/>
<reference evidence="1 2" key="1">
    <citation type="journal article" date="2011" name="J. Bacteriol.">
        <title>Genome sequence of the algicidal bacterium Kordia algicida OT-1.</title>
        <authorList>
            <person name="Lee H.S."/>
            <person name="Kang S.G."/>
            <person name="Kwon K.K."/>
            <person name="Lee J.H."/>
            <person name="Kim S.J."/>
        </authorList>
    </citation>
    <scope>NUCLEOTIDE SEQUENCE [LARGE SCALE GENOMIC DNA]</scope>
    <source>
        <strain evidence="1 2">OT-1</strain>
    </source>
</reference>
<evidence type="ECO:0000313" key="1">
    <source>
        <dbReference type="EMBL" id="EDP98070.1"/>
    </source>
</evidence>
<sequence length="56" mass="6015">MTKSKVAKLNYYNVVSAVGGLASGSDYNACNPPRTMVSCYSPCKENATARCVSRFC</sequence>
<dbReference type="EMBL" id="ABIB01000001">
    <property type="protein sequence ID" value="EDP98070.1"/>
    <property type="molecule type" value="Genomic_DNA"/>
</dbReference>
<gene>
    <name evidence="1" type="ORF">KAOT1_12672</name>
</gene>
<name>A9DJC0_9FLAO</name>
<dbReference type="Proteomes" id="UP000002945">
    <property type="component" value="Unassembled WGS sequence"/>
</dbReference>
<evidence type="ECO:0000313" key="2">
    <source>
        <dbReference type="Proteomes" id="UP000002945"/>
    </source>
</evidence>